<dbReference type="SUPFAM" id="SSF47413">
    <property type="entry name" value="lambda repressor-like DNA-binding domains"/>
    <property type="match status" value="1"/>
</dbReference>
<dbReference type="Pfam" id="PF01381">
    <property type="entry name" value="HTH_3"/>
    <property type="match status" value="1"/>
</dbReference>
<dbReference type="Gene3D" id="1.10.260.40">
    <property type="entry name" value="lambda repressor-like DNA-binding domains"/>
    <property type="match status" value="1"/>
</dbReference>
<evidence type="ECO:0000259" key="1">
    <source>
        <dbReference type="PROSITE" id="PS50943"/>
    </source>
</evidence>
<accession>A0A9D5R9S3</accession>
<reference evidence="2" key="1">
    <citation type="submission" date="2020-10" db="EMBL/GenBank/DDBJ databases">
        <title>ChiBAC.</title>
        <authorList>
            <person name="Zenner C."/>
            <person name="Hitch T.C.A."/>
            <person name="Clavel T."/>
        </authorList>
    </citation>
    <scope>NUCLEOTIDE SEQUENCE</scope>
    <source>
        <strain evidence="2">DSM 107454</strain>
    </source>
</reference>
<dbReference type="GO" id="GO:0003677">
    <property type="term" value="F:DNA binding"/>
    <property type="evidence" value="ECO:0007669"/>
    <property type="project" value="InterPro"/>
</dbReference>
<name>A0A9D5R9S3_9FIRM</name>
<dbReference type="Proteomes" id="UP000806542">
    <property type="component" value="Unassembled WGS sequence"/>
</dbReference>
<gene>
    <name evidence="2" type="ORF">INF28_10020</name>
</gene>
<dbReference type="InterPro" id="IPR001387">
    <property type="entry name" value="Cro/C1-type_HTH"/>
</dbReference>
<dbReference type="SMART" id="SM00530">
    <property type="entry name" value="HTH_XRE"/>
    <property type="match status" value="1"/>
</dbReference>
<evidence type="ECO:0000313" key="2">
    <source>
        <dbReference type="EMBL" id="MBE5040794.1"/>
    </source>
</evidence>
<keyword evidence="3" id="KW-1185">Reference proteome</keyword>
<dbReference type="PROSITE" id="PS50943">
    <property type="entry name" value="HTH_CROC1"/>
    <property type="match status" value="1"/>
</dbReference>
<dbReference type="RefSeq" id="WP_226393348.1">
    <property type="nucleotide sequence ID" value="NZ_JADCKB010000022.1"/>
</dbReference>
<proteinExistence type="predicted"/>
<organism evidence="2 3">
    <name type="scientific">Ructibacterium gallinarum</name>
    <dbReference type="NCBI Taxonomy" id="2779355"/>
    <lineage>
        <taxon>Bacteria</taxon>
        <taxon>Bacillati</taxon>
        <taxon>Bacillota</taxon>
        <taxon>Clostridia</taxon>
        <taxon>Eubacteriales</taxon>
        <taxon>Oscillospiraceae</taxon>
        <taxon>Ructibacterium</taxon>
    </lineage>
</organism>
<protein>
    <submittedName>
        <fullName evidence="2">Helix-turn-helix transcriptional regulator</fullName>
    </submittedName>
</protein>
<feature type="domain" description="HTH cro/C1-type" evidence="1">
    <location>
        <begin position="152"/>
        <end position="209"/>
    </location>
</feature>
<dbReference type="EMBL" id="JADCKB010000022">
    <property type="protein sequence ID" value="MBE5040794.1"/>
    <property type="molecule type" value="Genomic_DNA"/>
</dbReference>
<comment type="caution">
    <text evidence="2">The sequence shown here is derived from an EMBL/GenBank/DDBJ whole genome shotgun (WGS) entry which is preliminary data.</text>
</comment>
<dbReference type="InterPro" id="IPR010982">
    <property type="entry name" value="Lambda_DNA-bd_dom_sf"/>
</dbReference>
<sequence length="212" mass="24503">MMTAYDKDYLYHSQKNFGHMLDFAVNTCEFDIDEFFQMFLASNVCTQYEKGNPAYIAGKTGCELVRLVVSEIRNQEIENADAMYLDKSPEYWLGWSLSYYVWLRNYKFSRVLNAVPVGEMLFMYDTMHEADITKFVAAIDDRLGLFYTQTALTRMRITSGFSQQELAERSGVNVRIIQSYEQRARDINKAQLSTAVSLAQALDCNPADLMER</sequence>
<evidence type="ECO:0000313" key="3">
    <source>
        <dbReference type="Proteomes" id="UP000806542"/>
    </source>
</evidence>
<dbReference type="AlphaFoldDB" id="A0A9D5R9S3"/>
<dbReference type="CDD" id="cd00093">
    <property type="entry name" value="HTH_XRE"/>
    <property type="match status" value="1"/>
</dbReference>